<organism evidence="1 2">
    <name type="scientific">Amblyomma americanum</name>
    <name type="common">Lone star tick</name>
    <dbReference type="NCBI Taxonomy" id="6943"/>
    <lineage>
        <taxon>Eukaryota</taxon>
        <taxon>Metazoa</taxon>
        <taxon>Ecdysozoa</taxon>
        <taxon>Arthropoda</taxon>
        <taxon>Chelicerata</taxon>
        <taxon>Arachnida</taxon>
        <taxon>Acari</taxon>
        <taxon>Parasitiformes</taxon>
        <taxon>Ixodida</taxon>
        <taxon>Ixodoidea</taxon>
        <taxon>Ixodidae</taxon>
        <taxon>Amblyomminae</taxon>
        <taxon>Amblyomma</taxon>
    </lineage>
</organism>
<evidence type="ECO:0000313" key="1">
    <source>
        <dbReference type="EMBL" id="KAK8761780.1"/>
    </source>
</evidence>
<comment type="caution">
    <text evidence="1">The sequence shown here is derived from an EMBL/GenBank/DDBJ whole genome shotgun (WGS) entry which is preliminary data.</text>
</comment>
<protein>
    <submittedName>
        <fullName evidence="1">Uncharacterized protein</fullName>
    </submittedName>
</protein>
<dbReference type="AlphaFoldDB" id="A0AAQ4DH40"/>
<sequence length="79" mass="9314">MLDEPVSRLWWFVIVVRACYEERREHKKRQFVSERYGLPEAKPSSGLVGPFPAAHQRPIPVRKSKSEVRKLASRREKLL</sequence>
<name>A0AAQ4DH40_AMBAM</name>
<gene>
    <name evidence="1" type="ORF">V5799_026951</name>
</gene>
<dbReference type="EMBL" id="JARKHS020030756">
    <property type="protein sequence ID" value="KAK8761780.1"/>
    <property type="molecule type" value="Genomic_DNA"/>
</dbReference>
<proteinExistence type="predicted"/>
<reference evidence="1 2" key="1">
    <citation type="journal article" date="2023" name="Arcadia Sci">
        <title>De novo assembly of a long-read Amblyomma americanum tick genome.</title>
        <authorList>
            <person name="Chou S."/>
            <person name="Poskanzer K.E."/>
            <person name="Rollins M."/>
            <person name="Thuy-Boun P.S."/>
        </authorList>
    </citation>
    <scope>NUCLEOTIDE SEQUENCE [LARGE SCALE GENOMIC DNA]</scope>
    <source>
        <strain evidence="1">F_SG_1</strain>
        <tissue evidence="1">Salivary glands</tissue>
    </source>
</reference>
<accession>A0AAQ4DH40</accession>
<keyword evidence="2" id="KW-1185">Reference proteome</keyword>
<evidence type="ECO:0000313" key="2">
    <source>
        <dbReference type="Proteomes" id="UP001321473"/>
    </source>
</evidence>
<dbReference type="Proteomes" id="UP001321473">
    <property type="component" value="Unassembled WGS sequence"/>
</dbReference>